<keyword evidence="1" id="KW-1133">Transmembrane helix</keyword>
<reference evidence="2 3" key="1">
    <citation type="journal article" date="2015" name="Microbiome">
        <title>Genomic resolution of linkages in carbon, nitrogen, and sulfur cycling among widespread estuary sediment bacteria.</title>
        <authorList>
            <person name="Baker B.J."/>
            <person name="Lazar C.S."/>
            <person name="Teske A.P."/>
            <person name="Dick G.J."/>
        </authorList>
    </citation>
    <scope>NUCLEOTIDE SEQUENCE [LARGE SCALE GENOMIC DNA]</scope>
    <source>
        <strain evidence="2">SM23_60</strain>
    </source>
</reference>
<dbReference type="EMBL" id="LJUO01000076">
    <property type="protein sequence ID" value="KPK70970.1"/>
    <property type="molecule type" value="Genomic_DNA"/>
</dbReference>
<evidence type="ECO:0000313" key="3">
    <source>
        <dbReference type="Proteomes" id="UP000051096"/>
    </source>
</evidence>
<organism evidence="2 3">
    <name type="scientific">candidate division WOR_3 bacterium SM23_60</name>
    <dbReference type="NCBI Taxonomy" id="1703780"/>
    <lineage>
        <taxon>Bacteria</taxon>
        <taxon>Bacteria division WOR-3</taxon>
    </lineage>
</organism>
<sequence length="245" mass="28869">MRLWLWTAFVLVVTLLIATLMRIPFWLFVVVVIPLLVFVFTYTSVSYSFRSSLRPQTVPERGYDSRTKALDVETKRMSPHGFEKVDSFYLQMIPDAVIRVLKHTSEPVYLCFYHLGQRITCDFITRYEDDYALTTCNNTQSGTMPRPPKHMLQIISGISYEELYAAHNRAHVFLSEKGLCAFDVPRGEFRSFFMKSIHTQARLIRKIPLWPFCFAVWTLTKRGRRYQTEVEIQYAKNMIQLHDTW</sequence>
<keyword evidence="1" id="KW-0812">Transmembrane</keyword>
<dbReference type="AlphaFoldDB" id="A0A0S8GH73"/>
<comment type="caution">
    <text evidence="2">The sequence shown here is derived from an EMBL/GenBank/DDBJ whole genome shotgun (WGS) entry which is preliminary data.</text>
</comment>
<protein>
    <submittedName>
        <fullName evidence="2">Uncharacterized protein</fullName>
    </submittedName>
</protein>
<accession>A0A0S8GH73</accession>
<feature type="transmembrane region" description="Helical" evidence="1">
    <location>
        <begin position="25"/>
        <end position="45"/>
    </location>
</feature>
<gene>
    <name evidence="2" type="ORF">AMJ87_08070</name>
</gene>
<name>A0A0S8GH73_UNCW3</name>
<evidence type="ECO:0000256" key="1">
    <source>
        <dbReference type="SAM" id="Phobius"/>
    </source>
</evidence>
<proteinExistence type="predicted"/>
<evidence type="ECO:0000313" key="2">
    <source>
        <dbReference type="EMBL" id="KPK70970.1"/>
    </source>
</evidence>
<keyword evidence="1" id="KW-0472">Membrane</keyword>
<dbReference type="Proteomes" id="UP000051096">
    <property type="component" value="Unassembled WGS sequence"/>
</dbReference>